<dbReference type="InterPro" id="IPR002938">
    <property type="entry name" value="FAD-bd"/>
</dbReference>
<dbReference type="PANTHER" id="PTHR43422:SF3">
    <property type="entry name" value="THIAMINE THIAZOLE SYNTHASE"/>
    <property type="match status" value="1"/>
</dbReference>
<dbReference type="Gene3D" id="3.50.50.60">
    <property type="entry name" value="FAD/NAD(P)-binding domain"/>
    <property type="match status" value="1"/>
</dbReference>
<dbReference type="EC" id="1.-.-.-" evidence="2"/>
<evidence type="ECO:0000313" key="3">
    <source>
        <dbReference type="Proteomes" id="UP001596074"/>
    </source>
</evidence>
<dbReference type="InterPro" id="IPR036188">
    <property type="entry name" value="FAD/NAD-bd_sf"/>
</dbReference>
<proteinExistence type="predicted"/>
<reference evidence="3" key="1">
    <citation type="journal article" date="2019" name="Int. J. Syst. Evol. Microbiol.">
        <title>The Global Catalogue of Microorganisms (GCM) 10K type strain sequencing project: providing services to taxonomists for standard genome sequencing and annotation.</title>
        <authorList>
            <consortium name="The Broad Institute Genomics Platform"/>
            <consortium name="The Broad Institute Genome Sequencing Center for Infectious Disease"/>
            <person name="Wu L."/>
            <person name="Ma J."/>
        </authorList>
    </citation>
    <scope>NUCLEOTIDE SEQUENCE [LARGE SCALE GENOMIC DNA]</scope>
    <source>
        <strain evidence="3">KCTC 42087</strain>
    </source>
</reference>
<accession>A0ABW0ZZ59</accession>
<organism evidence="2 3">
    <name type="scientific">Actinomadura rugatobispora</name>
    <dbReference type="NCBI Taxonomy" id="1994"/>
    <lineage>
        <taxon>Bacteria</taxon>
        <taxon>Bacillati</taxon>
        <taxon>Actinomycetota</taxon>
        <taxon>Actinomycetes</taxon>
        <taxon>Streptosporangiales</taxon>
        <taxon>Thermomonosporaceae</taxon>
        <taxon>Actinomadura</taxon>
    </lineage>
</organism>
<feature type="domain" description="FAD-binding" evidence="1">
    <location>
        <begin position="8"/>
        <end position="343"/>
    </location>
</feature>
<dbReference type="Pfam" id="PF01494">
    <property type="entry name" value="FAD_binding_3"/>
    <property type="match status" value="1"/>
</dbReference>
<evidence type="ECO:0000259" key="1">
    <source>
        <dbReference type="Pfam" id="PF01494"/>
    </source>
</evidence>
<dbReference type="SUPFAM" id="SSF51905">
    <property type="entry name" value="FAD/NAD(P)-binding domain"/>
    <property type="match status" value="1"/>
</dbReference>
<evidence type="ECO:0000313" key="2">
    <source>
        <dbReference type="EMBL" id="MFC5746220.1"/>
    </source>
</evidence>
<protein>
    <submittedName>
        <fullName evidence="2">NAD(P)/FAD-dependent oxidoreductase</fullName>
        <ecNumber evidence="2">1.-.-.-</ecNumber>
    </submittedName>
</protein>
<dbReference type="RefSeq" id="WP_378281838.1">
    <property type="nucleotide sequence ID" value="NZ_JBHSON010000012.1"/>
</dbReference>
<dbReference type="GO" id="GO:0016491">
    <property type="term" value="F:oxidoreductase activity"/>
    <property type="evidence" value="ECO:0007669"/>
    <property type="project" value="UniProtKB-KW"/>
</dbReference>
<dbReference type="PANTHER" id="PTHR43422">
    <property type="entry name" value="THIAMINE THIAZOLE SYNTHASE"/>
    <property type="match status" value="1"/>
</dbReference>
<sequence>MGTSREHAVVIGGSLAGLLAARVLSDHFDRVTLVERDRFPDAAAYRPGVAQGRHLHVLWSRGMEIAERLFPGLEEELRTAGAPVLGVPSDLLWMTPGGWRRRFEVTRLLTFSRELLDWSVRARLAKFENVTVLDGREVTGLLPSAGGPGAGVGGVEAREHGTRADAEPLRADLVVDACGRGSRAPEWLGRLGFPEPPQTKVDPLLGYASRRYAVPPGFDPGWKALYLQADAPNGTRTGALFPQEGGRWIVSLFGMAGDYPPTDDEGFLEFAKSLRSPHLYEAIKDAEPLTPITSYRRTANHRRHYEKLSRLPEGFIALGDSVCAFNPLYGQGMSVAAISALTLDDALRSGAAPTRIARRMAKNAAGPWLIATGEDLRYSTTKGASAGISTRVINRYVARVVRLANVDHHVCTRMVNVLALTAPPQSLFKPDVLWRAATTRVQPLAAPDDHPV</sequence>
<keyword evidence="3" id="KW-1185">Reference proteome</keyword>
<keyword evidence="2" id="KW-0560">Oxidoreductase</keyword>
<dbReference type="EMBL" id="JBHSON010000012">
    <property type="protein sequence ID" value="MFC5746220.1"/>
    <property type="molecule type" value="Genomic_DNA"/>
</dbReference>
<dbReference type="Proteomes" id="UP001596074">
    <property type="component" value="Unassembled WGS sequence"/>
</dbReference>
<name>A0ABW0ZZ59_9ACTN</name>
<gene>
    <name evidence="2" type="ORF">ACFPZN_11425</name>
</gene>
<comment type="caution">
    <text evidence="2">The sequence shown here is derived from an EMBL/GenBank/DDBJ whole genome shotgun (WGS) entry which is preliminary data.</text>
</comment>